<dbReference type="RefSeq" id="XP_006813592.1">
    <property type="nucleotide sequence ID" value="XM_006813529.1"/>
</dbReference>
<feature type="compositionally biased region" description="Polar residues" evidence="1">
    <location>
        <begin position="295"/>
        <end position="324"/>
    </location>
</feature>
<evidence type="ECO:0000256" key="1">
    <source>
        <dbReference type="SAM" id="MobiDB-lite"/>
    </source>
</evidence>
<reference evidence="3" key="1">
    <citation type="submission" date="2025-08" db="UniProtKB">
        <authorList>
            <consortium name="RefSeq"/>
        </authorList>
    </citation>
    <scope>IDENTIFICATION</scope>
    <source>
        <tissue evidence="3">Testes</tissue>
    </source>
</reference>
<name>A0ABM0M0Q1_SACKO</name>
<evidence type="ECO:0000313" key="2">
    <source>
        <dbReference type="Proteomes" id="UP000694865"/>
    </source>
</evidence>
<proteinExistence type="predicted"/>
<feature type="compositionally biased region" description="Polar residues" evidence="1">
    <location>
        <begin position="108"/>
        <end position="117"/>
    </location>
</feature>
<evidence type="ECO:0000313" key="3">
    <source>
        <dbReference type="RefSeq" id="XP_006813592.1"/>
    </source>
</evidence>
<gene>
    <name evidence="3" type="primary">LOC102801962</name>
</gene>
<accession>A0ABM0M0Q1</accession>
<dbReference type="GeneID" id="102801962"/>
<protein>
    <submittedName>
        <fullName evidence="3">Uncharacterized protein DDB_G0290301-like</fullName>
    </submittedName>
</protein>
<feature type="region of interest" description="Disordered" evidence="1">
    <location>
        <begin position="290"/>
        <end position="332"/>
    </location>
</feature>
<dbReference type="Proteomes" id="UP000694865">
    <property type="component" value="Unplaced"/>
</dbReference>
<sequence>MLATDIYTFNVDRWRRFTQTSKSSVNNANGLYLKHCNENHYEVVKCVKILGESSNCTHSNCDTENVGIETDENVPVVRKSNKARNRKSLSRRQKLKVRRDRYHERKNLNVSQSVSPKSNDKKPSYVSQQELYLVDSEFRERKKRQSYDKYHENAKFREKRKHVVLRSLLKSISKMLNSEKQRNQSLQKSISKMLNSEKQRNQSLQKSISIMLNSEKQRNQSLQKSISKMLNLEKQRNQSLQTSISKMLNSEKKRKHVVQLSLLKSISKMLNSEKQKNQSLQTSINKMLNSEKQRNQSSQKGISKMLNSGKQRNQSLQKSISKMLNSERLKRG</sequence>
<organism evidence="2 3">
    <name type="scientific">Saccoglossus kowalevskii</name>
    <name type="common">Acorn worm</name>
    <dbReference type="NCBI Taxonomy" id="10224"/>
    <lineage>
        <taxon>Eukaryota</taxon>
        <taxon>Metazoa</taxon>
        <taxon>Hemichordata</taxon>
        <taxon>Enteropneusta</taxon>
        <taxon>Harrimaniidae</taxon>
        <taxon>Saccoglossus</taxon>
    </lineage>
</organism>
<feature type="region of interest" description="Disordered" evidence="1">
    <location>
        <begin position="78"/>
        <end position="126"/>
    </location>
</feature>
<keyword evidence="2" id="KW-1185">Reference proteome</keyword>
<feature type="compositionally biased region" description="Basic residues" evidence="1">
    <location>
        <begin position="79"/>
        <end position="100"/>
    </location>
</feature>